<dbReference type="SUPFAM" id="SSF53474">
    <property type="entry name" value="alpha/beta-Hydrolases"/>
    <property type="match status" value="1"/>
</dbReference>
<evidence type="ECO:0000259" key="2">
    <source>
        <dbReference type="Pfam" id="PF00561"/>
    </source>
</evidence>
<protein>
    <recommendedName>
        <fullName evidence="2">AB hydrolase-1 domain-containing protein</fullName>
    </recommendedName>
</protein>
<dbReference type="InterPro" id="IPR000073">
    <property type="entry name" value="AB_hydrolase_1"/>
</dbReference>
<accession>W6M2P4</accession>
<dbReference type="GO" id="GO:0016787">
    <property type="term" value="F:hydrolase activity"/>
    <property type="evidence" value="ECO:0007669"/>
    <property type="project" value="UniProtKB-KW"/>
</dbReference>
<comment type="caution">
    <text evidence="3">The sequence shown here is derived from an EMBL/GenBank/DDBJ whole genome shotgun (WGS) entry which is preliminary data.</text>
</comment>
<dbReference type="Proteomes" id="UP000035760">
    <property type="component" value="Unassembled WGS sequence"/>
</dbReference>
<dbReference type="InterPro" id="IPR029058">
    <property type="entry name" value="AB_hydrolase_fold"/>
</dbReference>
<feature type="domain" description="AB hydrolase-1" evidence="2">
    <location>
        <begin position="28"/>
        <end position="278"/>
    </location>
</feature>
<dbReference type="PRINTS" id="PR00111">
    <property type="entry name" value="ABHYDROLASE"/>
</dbReference>
<dbReference type="InterPro" id="IPR000639">
    <property type="entry name" value="Epox_hydrolase-like"/>
</dbReference>
<evidence type="ECO:0000313" key="3">
    <source>
        <dbReference type="EMBL" id="CDI01782.1"/>
    </source>
</evidence>
<dbReference type="AlphaFoldDB" id="W6M2P4"/>
<reference evidence="3" key="2">
    <citation type="submission" date="2014-03" db="EMBL/GenBank/DDBJ databases">
        <title>Candidatus Competibacter-lineage genomes retrieved from metagenomes reveal functional metabolic diversity.</title>
        <authorList>
            <person name="McIlroy S.J."/>
            <person name="Albertsen M."/>
            <person name="Andresen E.K."/>
            <person name="Saunders A.M."/>
            <person name="Kristiansen R."/>
            <person name="Stokholm-Bjerregaard M."/>
            <person name="Nielsen K.L."/>
            <person name="Nielsen P.H."/>
        </authorList>
    </citation>
    <scope>NUCLEOTIDE SEQUENCE</scope>
    <source>
        <strain evidence="3">Run_A_D11</strain>
    </source>
</reference>
<proteinExistence type="predicted"/>
<dbReference type="RefSeq" id="WP_048671231.1">
    <property type="nucleotide sequence ID" value="NZ_CBTJ020000027.1"/>
</dbReference>
<gene>
    <name evidence="3" type="ORF">BN873_210003</name>
</gene>
<keyword evidence="1" id="KW-0378">Hydrolase</keyword>
<dbReference type="EMBL" id="CBTJ020000027">
    <property type="protein sequence ID" value="CDI01782.1"/>
    <property type="molecule type" value="Genomic_DNA"/>
</dbReference>
<organism evidence="3 4">
    <name type="scientific">Candidatus Competibacter denitrificans Run_A_D11</name>
    <dbReference type="NCBI Taxonomy" id="1400863"/>
    <lineage>
        <taxon>Bacteria</taxon>
        <taxon>Pseudomonadati</taxon>
        <taxon>Pseudomonadota</taxon>
        <taxon>Gammaproteobacteria</taxon>
        <taxon>Candidatus Competibacteraceae</taxon>
        <taxon>Candidatus Competibacter</taxon>
    </lineage>
</organism>
<dbReference type="STRING" id="1400863.BN873_210003"/>
<evidence type="ECO:0000256" key="1">
    <source>
        <dbReference type="ARBA" id="ARBA00022801"/>
    </source>
</evidence>
<dbReference type="PANTHER" id="PTHR43329">
    <property type="entry name" value="EPOXIDE HYDROLASE"/>
    <property type="match status" value="1"/>
</dbReference>
<keyword evidence="4" id="KW-1185">Reference proteome</keyword>
<reference evidence="3" key="1">
    <citation type="submission" date="2013-07" db="EMBL/GenBank/DDBJ databases">
        <authorList>
            <person name="McIlroy S."/>
        </authorList>
    </citation>
    <scope>NUCLEOTIDE SEQUENCE [LARGE SCALE GENOMIC DNA]</scope>
    <source>
        <strain evidence="3">Run_A_D11</strain>
    </source>
</reference>
<dbReference type="Gene3D" id="3.40.50.1820">
    <property type="entry name" value="alpha/beta hydrolase"/>
    <property type="match status" value="1"/>
</dbReference>
<sequence length="292" mass="33435">MLSKEFNKIQISTKGAAIFMEHGGSGQPLLFLHGYPQTHMMWHQVASQFTSQFRVLCPDLRGYGDSAKPKSTPDHRFYSKRAMAQDMVELMDYFGYREFSVVGHDRGARVAHRLALDYPDRVKKVCIMDIVPTYHMFKHTDQALATGYYHWFFLIQPNGLPEKLIGTNPAYYLMEKLKRWSAPDAQFAPQAMSEYIRCFSNPETIRASCDDYRAAASIDLEHDEASLGQKIRCPLLVLWGAKGFVHRTYDVLAVWRQYAEQVEGQALDCGHFLPEEKPEDVVPALQAFLAKE</sequence>
<evidence type="ECO:0000313" key="4">
    <source>
        <dbReference type="Proteomes" id="UP000035760"/>
    </source>
</evidence>
<dbReference type="OrthoDB" id="9780765at2"/>
<name>W6M2P4_9GAMM</name>
<dbReference type="PRINTS" id="PR00412">
    <property type="entry name" value="EPOXHYDRLASE"/>
</dbReference>
<dbReference type="Pfam" id="PF00561">
    <property type="entry name" value="Abhydrolase_1"/>
    <property type="match status" value="1"/>
</dbReference>